<dbReference type="SUPFAM" id="SSF50494">
    <property type="entry name" value="Trypsin-like serine proteases"/>
    <property type="match status" value="1"/>
</dbReference>
<dbReference type="STRING" id="1797457.A2160_06145"/>
<proteinExistence type="predicted"/>
<evidence type="ECO:0000313" key="2">
    <source>
        <dbReference type="Proteomes" id="UP000177006"/>
    </source>
</evidence>
<comment type="caution">
    <text evidence="1">The sequence shown here is derived from an EMBL/GenBank/DDBJ whole genome shotgun (WGS) entry which is preliminary data.</text>
</comment>
<dbReference type="AlphaFoldDB" id="A0A1F5E5A8"/>
<dbReference type="Pfam" id="PF13365">
    <property type="entry name" value="Trypsin_2"/>
    <property type="match status" value="1"/>
</dbReference>
<organism evidence="1 2">
    <name type="scientific">Candidatus Beckwithbacteria bacterium RBG_13_42_9</name>
    <dbReference type="NCBI Taxonomy" id="1797457"/>
    <lineage>
        <taxon>Bacteria</taxon>
        <taxon>Candidatus Beckwithiibacteriota</taxon>
    </lineage>
</organism>
<evidence type="ECO:0000313" key="1">
    <source>
        <dbReference type="EMBL" id="OGD62587.1"/>
    </source>
</evidence>
<dbReference type="EMBL" id="MEZK01000020">
    <property type="protein sequence ID" value="OGD62587.1"/>
    <property type="molecule type" value="Genomic_DNA"/>
</dbReference>
<reference evidence="1 2" key="1">
    <citation type="journal article" date="2016" name="Nat. Commun.">
        <title>Thousands of microbial genomes shed light on interconnected biogeochemical processes in an aquifer system.</title>
        <authorList>
            <person name="Anantharaman K."/>
            <person name="Brown C.T."/>
            <person name="Hug L.A."/>
            <person name="Sharon I."/>
            <person name="Castelle C.J."/>
            <person name="Probst A.J."/>
            <person name="Thomas B.C."/>
            <person name="Singh A."/>
            <person name="Wilkins M.J."/>
            <person name="Karaoz U."/>
            <person name="Brodie E.L."/>
            <person name="Williams K.H."/>
            <person name="Hubbard S.S."/>
            <person name="Banfield J.F."/>
        </authorList>
    </citation>
    <scope>NUCLEOTIDE SEQUENCE [LARGE SCALE GENOMIC DNA]</scope>
</reference>
<sequence>MPSELDAVVAIESVLGTGTGSVVDFSNFGITVVLEMLNAGGSQGECILTVAHGFDSAQKNGLIAAIQYTDGSRLENAAFQLWPNRDLALHPLTTDLPKDVSPIPVAKGNGKVTRGQQVYVLTRDAENAVQVAPQAVSGDIWSPYSPGGRDKFIAEVQKPLLNQAGQSGSLVVDTELEQAIGVFKSTIGFDPRLKEVENLLK</sequence>
<name>A0A1F5E5A8_9BACT</name>
<dbReference type="Proteomes" id="UP000177006">
    <property type="component" value="Unassembled WGS sequence"/>
</dbReference>
<accession>A0A1F5E5A8</accession>
<gene>
    <name evidence="1" type="ORF">A2160_06145</name>
</gene>
<dbReference type="InterPro" id="IPR009003">
    <property type="entry name" value="Peptidase_S1_PA"/>
</dbReference>
<protein>
    <submittedName>
        <fullName evidence="1">Uncharacterized protein</fullName>
    </submittedName>
</protein>